<keyword evidence="3" id="KW-0175">Coiled coil</keyword>
<evidence type="ECO:0000259" key="5">
    <source>
        <dbReference type="PROSITE" id="PS50878"/>
    </source>
</evidence>
<comment type="caution">
    <text evidence="6">The sequence shown here is derived from an EMBL/GenBank/DDBJ whole genome shotgun (WGS) entry which is preliminary data.</text>
</comment>
<evidence type="ECO:0000256" key="2">
    <source>
        <dbReference type="ARBA" id="ARBA00023128"/>
    </source>
</evidence>
<proteinExistence type="predicted"/>
<sequence>MDAIGDVILVQGGGSVAATRQTSRTMKRTANLQERLQEKSQAVGERADAVVAPLHGGAGGGGESELADKAGKSQMLEDASGNNVSLMRTMLRAMLHETSTQLMDEQKKMLERLWDALMGNQRMTTQMMGEQLEMVRQLQQEVQAVKTQAVEESRKVDELRRLYEQSTRQLRVMREQTSEQIRTTREQTTEQLKIIREQTARNFEQMRLQVMKEVGIVQGQAAEEIRQAKEELKQAREEMQQAKEEISQMKEQLNTIAGSISSGAQTSPQPSYADVARTPPTSQPSNVRTLSSMRTTPSSFTDTLFCTIDTSRVSEEDRGKAQVGEVRQAIEEKVRAREGGQPNWRCAAVVKDARNEDRIKVVCRDEAELQLVREAAERTMVKGVRVLRDQLYPVKVDGANRTAVLDSSGNILPGAAEALGKENEVTIAKMHWLSNKENGKMYGSMVIYVTKASDARRLLDERYFHLAGESASTNVFERRQGPDQCYNCWKTGHKAFACSKTQRCVKTVGCDNYTSLTGTNLRIFQLNVHKKDVVQLSMMNDRDLQDYAVLAVAEPYALNIEGSVVTTPNSHRHWIKYIPTKRHDMQWPIRSMLWIRSDLEAEQVPIPSADLTGAILRWPDREVLVVSVYVAGKDEEALRTAMRQLHATIGSFRNSTGKRTYVILAGDFNRHDQLWGGDDVTGRRQGEAGPIIDLMDEHGLLSLLPRGTKTWEGPGGESTIDLTLASAQLADEMVHCGIYPTEHGSDHRAIQAEFDLAMPERTAEPRLLFKNAPWNAIRERVKEKLSPLPWDGDVQTQTDRLMDVVLDAIHDLVPRAKPSPYAKRWWTTDLTKLRRTYTFWRNLAKARRRAGQRIDSLEDRAKESAAKYLKPGHDANGDKVPPLKRTDGTTTQDKVEQAEELLNVFFPPLPTDIEEEGPRPRRREVAMPNLTMEEVEEKVMEAKAWKAPGQDGLPAMVWKQLWPVVKERVLHLFRTSLDTGRLPSQWRTAKIIPLKKPNKGDYKIAKAWRPISLLSTLGKILETVVADRISHAAETYGLLPTNHFGARKRRSAEQALLLFQEQVYKAWRNRKVVSLVSFDVKGAYNGVFKDRLLQRLEARGIPKGLIRWIDAFCSYRTATITVNGYTSALRELPQAGLPQGSPLSPILFLFFNADLVQSRIDSNGGSIAFVDDYSAWVTGPTAEDNREGIQAIIDRALDWERRSRATFECDKTAIVHFTRVIDRTSRIPFTIKGDVIKPKRKAKILGVIMDAGLRFKKHMAEAAMCLRRLRMLSPCTARQLFTATVAPAMDYASVVWSHARNERALSWFNKAQKIGARAITGAFRTVATAVMEAEANIQTVCERHAQAGMRMYINIKTVPKTHPLAALKVSASRRYMSPLKKLALAYEGSGTERMETIEAYAVLPWYNRVPLVCEADREAAKIAAKNVNDIVIATSASDRRGLVGMGGIVAQRSPGQTDRIVARYSATLGSRDDQNPYTAELEAIAMALRCMPDGLQCRELTVLSSSQSSLKAIARPQQQSGQTSIRQIYEHIGRLRKGNNRVKMIWVPSRDDDLSMSREAKRQAKKATRAGCTPQSLPYQARSTRLRLAVSQLHQQRKLPNNVGNYSKRIDRALPGKHTQALYDICKRREAGVLSQLRTGMAKINSYLNKIGAAESDMCECGCGPETMEHFLFRCTRWEAEREAMRRVGQNMMGNLSFFLGGKSASDGVKWRPNLEAVRATVKFAVATGRLSQEGV</sequence>
<evidence type="ECO:0000256" key="1">
    <source>
        <dbReference type="ARBA" id="ARBA00004173"/>
    </source>
</evidence>
<feature type="coiled-coil region" evidence="3">
    <location>
        <begin position="218"/>
        <end position="259"/>
    </location>
</feature>
<feature type="region of interest" description="Disordered" evidence="4">
    <location>
        <begin position="260"/>
        <end position="295"/>
    </location>
</feature>
<evidence type="ECO:0000313" key="6">
    <source>
        <dbReference type="EMBL" id="KAF6514141.1"/>
    </source>
</evidence>
<dbReference type="CDD" id="cd01650">
    <property type="entry name" value="RT_nLTR_like"/>
    <property type="match status" value="1"/>
</dbReference>
<dbReference type="InterPro" id="IPR036691">
    <property type="entry name" value="Endo/exonu/phosph_ase_sf"/>
</dbReference>
<dbReference type="Gene3D" id="3.60.10.10">
    <property type="entry name" value="Endonuclease/exonuclease/phosphatase"/>
    <property type="match status" value="1"/>
</dbReference>
<reference evidence="6 7" key="1">
    <citation type="journal article" date="2020" name="bioRxiv">
        <title>A chromosome-scale genome assembly for the Fusarium oxysporum strain Fo5176 to establish a model Arabidopsis-fungal pathosystem.</title>
        <authorList>
            <person name="Fokkens L."/>
            <person name="Guo L."/>
            <person name="Dora S."/>
            <person name="Wang B."/>
            <person name="Ye K."/>
            <person name="Sanchez-Rodriguez C."/>
            <person name="Croll D."/>
        </authorList>
    </citation>
    <scope>NUCLEOTIDE SEQUENCE [LARGE SCALE GENOMIC DNA]</scope>
    <source>
        <strain evidence="6 7">Fo5176</strain>
    </source>
</reference>
<comment type="subcellular location">
    <subcellularLocation>
        <location evidence="1">Mitochondrion</location>
    </subcellularLocation>
</comment>
<dbReference type="InterPro" id="IPR005135">
    <property type="entry name" value="Endo/exonuclease/phosphatase"/>
</dbReference>
<evidence type="ECO:0000256" key="4">
    <source>
        <dbReference type="SAM" id="MobiDB-lite"/>
    </source>
</evidence>
<feature type="region of interest" description="Disordered" evidence="4">
    <location>
        <begin position="866"/>
        <end position="888"/>
    </location>
</feature>
<protein>
    <recommendedName>
        <fullName evidence="5">Reverse transcriptase domain-containing protein</fullName>
    </recommendedName>
</protein>
<dbReference type="InterPro" id="IPR000477">
    <property type="entry name" value="RT_dom"/>
</dbReference>
<accession>A0A8H6LCJ6</accession>
<dbReference type="PANTHER" id="PTHR33481">
    <property type="entry name" value="REVERSE TRANSCRIPTASE"/>
    <property type="match status" value="1"/>
</dbReference>
<dbReference type="SUPFAM" id="SSF56672">
    <property type="entry name" value="DNA/RNA polymerases"/>
    <property type="match status" value="1"/>
</dbReference>
<evidence type="ECO:0000256" key="3">
    <source>
        <dbReference type="SAM" id="Coils"/>
    </source>
</evidence>
<dbReference type="SUPFAM" id="SSF56219">
    <property type="entry name" value="DNase I-like"/>
    <property type="match status" value="1"/>
</dbReference>
<name>A0A8H6LCJ6_FUSOX</name>
<organism evidence="6 7">
    <name type="scientific">Fusarium oxysporum f. sp. conglutinans</name>
    <dbReference type="NCBI Taxonomy" id="100902"/>
    <lineage>
        <taxon>Eukaryota</taxon>
        <taxon>Fungi</taxon>
        <taxon>Dikarya</taxon>
        <taxon>Ascomycota</taxon>
        <taxon>Pezizomycotina</taxon>
        <taxon>Sordariomycetes</taxon>
        <taxon>Hypocreomycetidae</taxon>
        <taxon>Hypocreales</taxon>
        <taxon>Nectriaceae</taxon>
        <taxon>Fusarium</taxon>
        <taxon>Fusarium oxysporum species complex</taxon>
    </lineage>
</organism>
<dbReference type="Proteomes" id="UP000593570">
    <property type="component" value="Unassembled WGS sequence"/>
</dbReference>
<feature type="compositionally biased region" description="Basic and acidic residues" evidence="4">
    <location>
        <begin position="866"/>
        <end position="877"/>
    </location>
</feature>
<evidence type="ECO:0000313" key="7">
    <source>
        <dbReference type="Proteomes" id="UP000593570"/>
    </source>
</evidence>
<dbReference type="PROSITE" id="PS50878">
    <property type="entry name" value="RT_POL"/>
    <property type="match status" value="1"/>
</dbReference>
<feature type="domain" description="Reverse transcriptase" evidence="5">
    <location>
        <begin position="975"/>
        <end position="1249"/>
    </location>
</feature>
<dbReference type="GO" id="GO:0003676">
    <property type="term" value="F:nucleic acid binding"/>
    <property type="evidence" value="ECO:0007669"/>
    <property type="project" value="InterPro"/>
</dbReference>
<dbReference type="EMBL" id="JACDXP010000016">
    <property type="protein sequence ID" value="KAF6514141.1"/>
    <property type="molecule type" value="Genomic_DNA"/>
</dbReference>
<feature type="coiled-coil region" evidence="3">
    <location>
        <begin position="128"/>
        <end position="176"/>
    </location>
</feature>
<dbReference type="InterPro" id="IPR036397">
    <property type="entry name" value="RNaseH_sf"/>
</dbReference>
<dbReference type="Pfam" id="PF14529">
    <property type="entry name" value="Exo_endo_phos_2"/>
    <property type="match status" value="1"/>
</dbReference>
<feature type="region of interest" description="Disordered" evidence="4">
    <location>
        <begin position="52"/>
        <end position="80"/>
    </location>
</feature>
<feature type="compositionally biased region" description="Polar residues" evidence="4">
    <location>
        <begin position="260"/>
        <end position="270"/>
    </location>
</feature>
<dbReference type="GO" id="GO:0005739">
    <property type="term" value="C:mitochondrion"/>
    <property type="evidence" value="ECO:0007669"/>
    <property type="project" value="UniProtKB-SubCell"/>
</dbReference>
<dbReference type="InterPro" id="IPR043502">
    <property type="entry name" value="DNA/RNA_pol_sf"/>
</dbReference>
<dbReference type="Gene3D" id="3.30.420.10">
    <property type="entry name" value="Ribonuclease H-like superfamily/Ribonuclease H"/>
    <property type="match status" value="1"/>
</dbReference>
<dbReference type="Pfam" id="PF00078">
    <property type="entry name" value="RVT_1"/>
    <property type="match status" value="1"/>
</dbReference>
<feature type="compositionally biased region" description="Polar residues" evidence="4">
    <location>
        <begin position="279"/>
        <end position="295"/>
    </location>
</feature>
<dbReference type="PANTHER" id="PTHR33481:SF1">
    <property type="entry name" value="ENDONUCLEASE_EXONUCLEASE_PHOSPHATASE DOMAIN-CONTAINING PROTEIN-RELATED"/>
    <property type="match status" value="1"/>
</dbReference>
<dbReference type="GO" id="GO:0003824">
    <property type="term" value="F:catalytic activity"/>
    <property type="evidence" value="ECO:0007669"/>
    <property type="project" value="InterPro"/>
</dbReference>
<gene>
    <name evidence="6" type="ORF">HZS61_006397</name>
</gene>
<keyword evidence="2" id="KW-0496">Mitochondrion</keyword>